<feature type="domain" description="RRM" evidence="5">
    <location>
        <begin position="281"/>
        <end position="352"/>
    </location>
</feature>
<dbReference type="PANTHER" id="PTHR19965">
    <property type="entry name" value="RNA AND EXPORT FACTOR BINDING PROTEIN"/>
    <property type="match status" value="1"/>
</dbReference>
<dbReference type="InterPro" id="IPR035979">
    <property type="entry name" value="RBD_domain_sf"/>
</dbReference>
<keyword evidence="1 2" id="KW-0694">RNA-binding</keyword>
<organism evidence="6 7">
    <name type="scientific">Bemisia tabaci</name>
    <name type="common">Sweetpotato whitefly</name>
    <name type="synonym">Aleurodes tabaci</name>
    <dbReference type="NCBI Taxonomy" id="7038"/>
    <lineage>
        <taxon>Eukaryota</taxon>
        <taxon>Metazoa</taxon>
        <taxon>Ecdysozoa</taxon>
        <taxon>Arthropoda</taxon>
        <taxon>Hexapoda</taxon>
        <taxon>Insecta</taxon>
        <taxon>Pterygota</taxon>
        <taxon>Neoptera</taxon>
        <taxon>Paraneoptera</taxon>
        <taxon>Hemiptera</taxon>
        <taxon>Sternorrhyncha</taxon>
        <taxon>Aleyrodoidea</taxon>
        <taxon>Aleyrodidae</taxon>
        <taxon>Aleyrodinae</taxon>
        <taxon>Bemisia</taxon>
    </lineage>
</organism>
<evidence type="ECO:0000256" key="1">
    <source>
        <dbReference type="ARBA" id="ARBA00022884"/>
    </source>
</evidence>
<evidence type="ECO:0000313" key="7">
    <source>
        <dbReference type="Proteomes" id="UP001152759"/>
    </source>
</evidence>
<dbReference type="AlphaFoldDB" id="A0A9P0AND7"/>
<evidence type="ECO:0000256" key="2">
    <source>
        <dbReference type="PROSITE-ProRule" id="PRU00176"/>
    </source>
</evidence>
<feature type="coiled-coil region" evidence="3">
    <location>
        <begin position="55"/>
        <end position="89"/>
    </location>
</feature>
<proteinExistence type="predicted"/>
<dbReference type="InterPro" id="IPR034784">
    <property type="entry name" value="PDIP3_RRM"/>
</dbReference>
<protein>
    <recommendedName>
        <fullName evidence="5">RRM domain-containing protein</fullName>
    </recommendedName>
</protein>
<evidence type="ECO:0000313" key="6">
    <source>
        <dbReference type="EMBL" id="CAH0394249.1"/>
    </source>
</evidence>
<dbReference type="EMBL" id="OU963869">
    <property type="protein sequence ID" value="CAH0394249.1"/>
    <property type="molecule type" value="Genomic_DNA"/>
</dbReference>
<dbReference type="GO" id="GO:0003729">
    <property type="term" value="F:mRNA binding"/>
    <property type="evidence" value="ECO:0007669"/>
    <property type="project" value="TreeGrafter"/>
</dbReference>
<sequence length="402" mass="45696">MDMSLDDIIKKKKPFIKKKGQPVRKGAPKVGNRKPAGKPALAKNGKISDARLKIVKNQRQKYQDARDKLVEINKMKGDARQKIERLREQKMGQKTTTGSGRINIQRSADGRLRLTTKKPVAQLTKAMQPTARPSQILRMRQPVYKPEPRLVEEDYGHMPSYAGPVRRTVDNRNLDYGYSLSEPSRQSSWAEPASSIIYRSPNEEIKQIPAIITRRSEMSSWPRGYQEVSPVTQRSDPYGTRLRMDQEAENLRISSIHARLDRPSSYQRPQLLPSPSEEDGYRIIVSNLHPSVTSVDIKELFEDVGELIAWRVVRAGTAEVVYKRHDQAAKAVEVYHNRLLDGLPMKCMIVNPLKTSNGRQQKLLQAGGIKASVRPDLDAVRDALFGYQALCPKEPVFKRHNF</sequence>
<dbReference type="KEGG" id="btab:109033786"/>
<dbReference type="GO" id="GO:0005634">
    <property type="term" value="C:nucleus"/>
    <property type="evidence" value="ECO:0007669"/>
    <property type="project" value="TreeGrafter"/>
</dbReference>
<dbReference type="Gene3D" id="3.30.70.330">
    <property type="match status" value="1"/>
</dbReference>
<dbReference type="InterPro" id="IPR051229">
    <property type="entry name" value="ALYREF_mRNA_export"/>
</dbReference>
<feature type="region of interest" description="Disordered" evidence="4">
    <location>
        <begin position="1"/>
        <end position="45"/>
    </location>
</feature>
<evidence type="ECO:0000256" key="4">
    <source>
        <dbReference type="SAM" id="MobiDB-lite"/>
    </source>
</evidence>
<dbReference type="Pfam" id="PF00076">
    <property type="entry name" value="RRM_1"/>
    <property type="match status" value="1"/>
</dbReference>
<dbReference type="InterPro" id="IPR012677">
    <property type="entry name" value="Nucleotide-bd_a/b_plait_sf"/>
</dbReference>
<accession>A0A9P0AND7</accession>
<dbReference type="InterPro" id="IPR000504">
    <property type="entry name" value="RRM_dom"/>
</dbReference>
<dbReference type="OrthoDB" id="346839at2759"/>
<dbReference type="PANTHER" id="PTHR19965:SF94">
    <property type="entry name" value="FI13061P-RELATED"/>
    <property type="match status" value="1"/>
</dbReference>
<dbReference type="SMART" id="SM00360">
    <property type="entry name" value="RRM"/>
    <property type="match status" value="1"/>
</dbReference>
<name>A0A9P0AND7_BEMTA</name>
<dbReference type="GO" id="GO:0006406">
    <property type="term" value="P:mRNA export from nucleus"/>
    <property type="evidence" value="ECO:0007669"/>
    <property type="project" value="TreeGrafter"/>
</dbReference>
<gene>
    <name evidence="6" type="ORF">BEMITA_LOCUS12572</name>
</gene>
<evidence type="ECO:0000259" key="5">
    <source>
        <dbReference type="PROSITE" id="PS50102"/>
    </source>
</evidence>
<reference evidence="6" key="1">
    <citation type="submission" date="2021-12" db="EMBL/GenBank/DDBJ databases">
        <authorList>
            <person name="King R."/>
        </authorList>
    </citation>
    <scope>NUCLEOTIDE SEQUENCE</scope>
</reference>
<dbReference type="PROSITE" id="PS50102">
    <property type="entry name" value="RRM"/>
    <property type="match status" value="1"/>
</dbReference>
<dbReference type="SUPFAM" id="SSF54928">
    <property type="entry name" value="RNA-binding domain, RBD"/>
    <property type="match status" value="1"/>
</dbReference>
<feature type="compositionally biased region" description="Basic residues" evidence="4">
    <location>
        <begin position="10"/>
        <end position="22"/>
    </location>
</feature>
<dbReference type="Proteomes" id="UP001152759">
    <property type="component" value="Chromosome 8"/>
</dbReference>
<evidence type="ECO:0000256" key="3">
    <source>
        <dbReference type="SAM" id="Coils"/>
    </source>
</evidence>
<keyword evidence="7" id="KW-1185">Reference proteome</keyword>
<keyword evidence="3" id="KW-0175">Coiled coil</keyword>
<dbReference type="CDD" id="cd12681">
    <property type="entry name" value="RRM_SKAR"/>
    <property type="match status" value="1"/>
</dbReference>